<protein>
    <recommendedName>
        <fullName evidence="4">RAP domain-containing protein</fullName>
    </recommendedName>
</protein>
<feature type="region of interest" description="Disordered" evidence="1">
    <location>
        <begin position="31"/>
        <end position="68"/>
    </location>
</feature>
<evidence type="ECO:0008006" key="4">
    <source>
        <dbReference type="Google" id="ProtNLM"/>
    </source>
</evidence>
<gene>
    <name evidence="2" type="ORF">PCOR1329_LOCUS41760</name>
</gene>
<dbReference type="Proteomes" id="UP001189429">
    <property type="component" value="Unassembled WGS sequence"/>
</dbReference>
<dbReference type="InterPro" id="IPR050870">
    <property type="entry name" value="FAST_kinase"/>
</dbReference>
<reference evidence="2" key="1">
    <citation type="submission" date="2023-10" db="EMBL/GenBank/DDBJ databases">
        <authorList>
            <person name="Chen Y."/>
            <person name="Shah S."/>
            <person name="Dougan E. K."/>
            <person name="Thang M."/>
            <person name="Chan C."/>
        </authorList>
    </citation>
    <scope>NUCLEOTIDE SEQUENCE [LARGE SCALE GENOMIC DNA]</scope>
</reference>
<evidence type="ECO:0000313" key="3">
    <source>
        <dbReference type="Proteomes" id="UP001189429"/>
    </source>
</evidence>
<keyword evidence="3" id="KW-1185">Reference proteome</keyword>
<evidence type="ECO:0000313" key="2">
    <source>
        <dbReference type="EMBL" id="CAK0848930.1"/>
    </source>
</evidence>
<organism evidence="2 3">
    <name type="scientific">Prorocentrum cordatum</name>
    <dbReference type="NCBI Taxonomy" id="2364126"/>
    <lineage>
        <taxon>Eukaryota</taxon>
        <taxon>Sar</taxon>
        <taxon>Alveolata</taxon>
        <taxon>Dinophyceae</taxon>
        <taxon>Prorocentrales</taxon>
        <taxon>Prorocentraceae</taxon>
        <taxon>Prorocentrum</taxon>
    </lineage>
</organism>
<accession>A0ABN9TRX8</accession>
<dbReference type="PANTHER" id="PTHR21228">
    <property type="entry name" value="FAST LEU-RICH DOMAIN-CONTAINING"/>
    <property type="match status" value="1"/>
</dbReference>
<proteinExistence type="predicted"/>
<sequence length="643" mass="68997">MPVFLSESYQVQVKNTFIDSFGAGVDEEEWPIPRMRRSRSEPALPSLAARAGEPDAEAEAPERQPEGNQELVGALDGVESKRTVDGVLEAAFQHLPSLGPDAIAEALYRAARRLRTPQPGVAVRVLLAPLLLRLQEGLAEIRGASRLSQLAWSLGKFGARSHPNCPLPATGMDQCMLHVCRQYPAVLAECSDVEITNTLWGLARLYPGGASGASGSTAAVRAASHAVVRRCLDRMSALTAQCLANSFWAVARLKVQGPDAAEFVARALGRLSTASELSVFTTQGIANVLWALAQLRMTGACAGPADGKVQNALVQVAEASSHRLGDFQPQELSMVAWSLAKLYESKGAADHGGAAARRGRCAARPMEVDVMLMRLASEATRRIDMFEDQGISNIAWALVTLGLAGGAPATAPGQLFVETAMDFSSTELWGYSTQAVANLLWACVRLDVARLKKIGQVMARFCSAAAEVVTQRMMDQGACGTITWKDLSGVAAALSHSKQKSQPVMRFVTLLAHRTAKQVSEGSLTAQQMLNIALSVARMRVPPHEMQALVDNIAACIAKRGDKLNQLDMYQWDQVQQWCPPRLGSRGPLRLGLAHCVPATAVQAVSGDREAYSMGTASWPLSAKDWQGGRTGRRVSLNGMLAR</sequence>
<dbReference type="EMBL" id="CAUYUJ010015022">
    <property type="protein sequence ID" value="CAK0848930.1"/>
    <property type="molecule type" value="Genomic_DNA"/>
</dbReference>
<name>A0ABN9TRX8_9DINO</name>
<evidence type="ECO:0000256" key="1">
    <source>
        <dbReference type="SAM" id="MobiDB-lite"/>
    </source>
</evidence>
<dbReference type="PANTHER" id="PTHR21228:SF40">
    <property type="entry name" value="LD45607P"/>
    <property type="match status" value="1"/>
</dbReference>
<comment type="caution">
    <text evidence="2">The sequence shown here is derived from an EMBL/GenBank/DDBJ whole genome shotgun (WGS) entry which is preliminary data.</text>
</comment>